<keyword evidence="4" id="KW-0689">Ribosomal protein</keyword>
<keyword evidence="2" id="KW-0012">Acyltransferase</keyword>
<dbReference type="PANTHER" id="PTHR43877:SF1">
    <property type="entry name" value="ACETYLTRANSFERASE"/>
    <property type="match status" value="1"/>
</dbReference>
<proteinExistence type="predicted"/>
<dbReference type="GO" id="GO:0016747">
    <property type="term" value="F:acyltransferase activity, transferring groups other than amino-acyl groups"/>
    <property type="evidence" value="ECO:0007669"/>
    <property type="project" value="InterPro"/>
</dbReference>
<comment type="caution">
    <text evidence="4">The sequence shown here is derived from an EMBL/GenBank/DDBJ whole genome shotgun (WGS) entry which is preliminary data.</text>
</comment>
<evidence type="ECO:0000256" key="2">
    <source>
        <dbReference type="ARBA" id="ARBA00023315"/>
    </source>
</evidence>
<keyword evidence="4" id="KW-0687">Ribonucleoprotein</keyword>
<dbReference type="Pfam" id="PF00583">
    <property type="entry name" value="Acetyltransf_1"/>
    <property type="match status" value="1"/>
</dbReference>
<dbReference type="PANTHER" id="PTHR43877">
    <property type="entry name" value="AMINOALKYLPHOSPHONATE N-ACETYLTRANSFERASE-RELATED-RELATED"/>
    <property type="match status" value="1"/>
</dbReference>
<keyword evidence="1" id="KW-0808">Transferase</keyword>
<dbReference type="RefSeq" id="WP_123378893.1">
    <property type="nucleotide sequence ID" value="NZ_RJKN01000002.1"/>
</dbReference>
<organism evidence="4 5">
    <name type="scientific">Pseudokineococcus lusitanus</name>
    <dbReference type="NCBI Taxonomy" id="763993"/>
    <lineage>
        <taxon>Bacteria</taxon>
        <taxon>Bacillati</taxon>
        <taxon>Actinomycetota</taxon>
        <taxon>Actinomycetes</taxon>
        <taxon>Kineosporiales</taxon>
        <taxon>Kineosporiaceae</taxon>
        <taxon>Pseudokineococcus</taxon>
    </lineage>
</organism>
<evidence type="ECO:0000259" key="3">
    <source>
        <dbReference type="PROSITE" id="PS51186"/>
    </source>
</evidence>
<evidence type="ECO:0000256" key="1">
    <source>
        <dbReference type="ARBA" id="ARBA00022679"/>
    </source>
</evidence>
<protein>
    <submittedName>
        <fullName evidence="4">Ribosomal protein S18 acetylase RimI-like enzyme</fullName>
    </submittedName>
</protein>
<dbReference type="PROSITE" id="PS51186">
    <property type="entry name" value="GNAT"/>
    <property type="match status" value="1"/>
</dbReference>
<dbReference type="SUPFAM" id="SSF55729">
    <property type="entry name" value="Acyl-CoA N-acyltransferases (Nat)"/>
    <property type="match status" value="1"/>
</dbReference>
<dbReference type="Proteomes" id="UP000276232">
    <property type="component" value="Unassembled WGS sequence"/>
</dbReference>
<name>A0A3N1HQA2_9ACTN</name>
<dbReference type="GO" id="GO:0005840">
    <property type="term" value="C:ribosome"/>
    <property type="evidence" value="ECO:0007669"/>
    <property type="project" value="UniProtKB-KW"/>
</dbReference>
<dbReference type="AlphaFoldDB" id="A0A3N1HQA2"/>
<evidence type="ECO:0000313" key="4">
    <source>
        <dbReference type="EMBL" id="ROP44630.1"/>
    </source>
</evidence>
<sequence length="179" mass="19217">MSVLRPAVPDDAPALAAVHVAGWRAGYRGLVRDDYLDALDPSAREARWRTTASGPDGVLVVEEDGALVALCAFGPCRDDDLPDEAGEVRSLYVLPEHWGTGVGGRLLAAATAELLAVGADEPPVLWALTGNTRARRFYERRGWHPDGTTRVVERAELDGVPAVTFPEVRHRLTAAGAQE</sequence>
<keyword evidence="5" id="KW-1185">Reference proteome</keyword>
<dbReference type="InterPro" id="IPR000182">
    <property type="entry name" value="GNAT_dom"/>
</dbReference>
<dbReference type="EMBL" id="RJKN01000002">
    <property type="protein sequence ID" value="ROP44630.1"/>
    <property type="molecule type" value="Genomic_DNA"/>
</dbReference>
<dbReference type="CDD" id="cd04301">
    <property type="entry name" value="NAT_SF"/>
    <property type="match status" value="1"/>
</dbReference>
<dbReference type="OrthoDB" id="5243635at2"/>
<accession>A0A3N1HQA2</accession>
<evidence type="ECO:0000313" key="5">
    <source>
        <dbReference type="Proteomes" id="UP000276232"/>
    </source>
</evidence>
<dbReference type="InterPro" id="IPR016181">
    <property type="entry name" value="Acyl_CoA_acyltransferase"/>
</dbReference>
<reference evidence="4 5" key="1">
    <citation type="journal article" date="2015" name="Stand. Genomic Sci.">
        <title>Genomic Encyclopedia of Bacterial and Archaeal Type Strains, Phase III: the genomes of soil and plant-associated and newly described type strains.</title>
        <authorList>
            <person name="Whitman W.B."/>
            <person name="Woyke T."/>
            <person name="Klenk H.P."/>
            <person name="Zhou Y."/>
            <person name="Lilburn T.G."/>
            <person name="Beck B.J."/>
            <person name="De Vos P."/>
            <person name="Vandamme P."/>
            <person name="Eisen J.A."/>
            <person name="Garrity G."/>
            <person name="Hugenholtz P."/>
            <person name="Kyrpides N.C."/>
        </authorList>
    </citation>
    <scope>NUCLEOTIDE SEQUENCE [LARGE SCALE GENOMIC DNA]</scope>
    <source>
        <strain evidence="4 5">CECT 7306</strain>
    </source>
</reference>
<dbReference type="InParanoid" id="A0A3N1HQA2"/>
<feature type="domain" description="N-acetyltransferase" evidence="3">
    <location>
        <begin position="2"/>
        <end position="175"/>
    </location>
</feature>
<dbReference type="InterPro" id="IPR050832">
    <property type="entry name" value="Bact_Acetyltransf"/>
</dbReference>
<gene>
    <name evidence="4" type="ORF">EDC03_0756</name>
</gene>
<dbReference type="Gene3D" id="3.40.630.30">
    <property type="match status" value="1"/>
</dbReference>